<dbReference type="EMBL" id="MHKO01000019">
    <property type="protein sequence ID" value="OGY92554.1"/>
    <property type="molecule type" value="Genomic_DNA"/>
</dbReference>
<gene>
    <name evidence="1" type="ORF">A3H70_00650</name>
</gene>
<proteinExistence type="predicted"/>
<accession>A0A1G2BTU0</accession>
<evidence type="ECO:0000313" key="1">
    <source>
        <dbReference type="EMBL" id="OGY92554.1"/>
    </source>
</evidence>
<evidence type="ECO:0000313" key="2">
    <source>
        <dbReference type="Proteomes" id="UP000178109"/>
    </source>
</evidence>
<organism evidence="1 2">
    <name type="scientific">Candidatus Komeilibacteria bacterium RIFCSPLOWO2_02_FULL_48_11</name>
    <dbReference type="NCBI Taxonomy" id="1798553"/>
    <lineage>
        <taxon>Bacteria</taxon>
        <taxon>Candidatus Komeiliibacteriota</taxon>
    </lineage>
</organism>
<dbReference type="STRING" id="1798553.A3H70_00650"/>
<comment type="caution">
    <text evidence="1">The sequence shown here is derived from an EMBL/GenBank/DDBJ whole genome shotgun (WGS) entry which is preliminary data.</text>
</comment>
<name>A0A1G2BTU0_9BACT</name>
<dbReference type="AlphaFoldDB" id="A0A1G2BTU0"/>
<sequence>MQIKQRDVMTIIRKLEMKTREGRDTLAFFYYNGQKTKVFTRVSHTRGDLKGKISSLIRQQLYVDEGQFRDLINCPLQRNGYVKILQEKCIL</sequence>
<protein>
    <submittedName>
        <fullName evidence="1">Uncharacterized protein</fullName>
    </submittedName>
</protein>
<dbReference type="Proteomes" id="UP000178109">
    <property type="component" value="Unassembled WGS sequence"/>
</dbReference>
<reference evidence="1 2" key="1">
    <citation type="journal article" date="2016" name="Nat. Commun.">
        <title>Thousands of microbial genomes shed light on interconnected biogeochemical processes in an aquifer system.</title>
        <authorList>
            <person name="Anantharaman K."/>
            <person name="Brown C.T."/>
            <person name="Hug L.A."/>
            <person name="Sharon I."/>
            <person name="Castelle C.J."/>
            <person name="Probst A.J."/>
            <person name="Thomas B.C."/>
            <person name="Singh A."/>
            <person name="Wilkins M.J."/>
            <person name="Karaoz U."/>
            <person name="Brodie E.L."/>
            <person name="Williams K.H."/>
            <person name="Hubbard S.S."/>
            <person name="Banfield J.F."/>
        </authorList>
    </citation>
    <scope>NUCLEOTIDE SEQUENCE [LARGE SCALE GENOMIC DNA]</scope>
</reference>